<dbReference type="PROSITE" id="PS50113">
    <property type="entry name" value="PAC"/>
    <property type="match status" value="4"/>
</dbReference>
<feature type="domain" description="PAC" evidence="9">
    <location>
        <begin position="495"/>
        <end position="547"/>
    </location>
</feature>
<dbReference type="CDD" id="cd00082">
    <property type="entry name" value="HisKA"/>
    <property type="match status" value="1"/>
</dbReference>
<evidence type="ECO:0000256" key="5">
    <source>
        <dbReference type="ARBA" id="ARBA00022777"/>
    </source>
</evidence>
<dbReference type="PROSITE" id="PS50112">
    <property type="entry name" value="PAS"/>
    <property type="match status" value="5"/>
</dbReference>
<dbReference type="Pfam" id="PF02518">
    <property type="entry name" value="HATPase_c"/>
    <property type="match status" value="1"/>
</dbReference>
<feature type="domain" description="PAS" evidence="8">
    <location>
        <begin position="423"/>
        <end position="477"/>
    </location>
</feature>
<keyword evidence="5 10" id="KW-0418">Kinase</keyword>
<dbReference type="GO" id="GO:0006355">
    <property type="term" value="P:regulation of DNA-templated transcription"/>
    <property type="evidence" value="ECO:0007669"/>
    <property type="project" value="InterPro"/>
</dbReference>
<dbReference type="Pfam" id="PF00512">
    <property type="entry name" value="HisKA"/>
    <property type="match status" value="1"/>
</dbReference>
<dbReference type="InterPro" id="IPR013767">
    <property type="entry name" value="PAS_fold"/>
</dbReference>
<dbReference type="Pfam" id="PF13426">
    <property type="entry name" value="PAS_9"/>
    <property type="match status" value="2"/>
</dbReference>
<evidence type="ECO:0000259" key="8">
    <source>
        <dbReference type="PROSITE" id="PS50112"/>
    </source>
</evidence>
<dbReference type="SUPFAM" id="SSF47384">
    <property type="entry name" value="Homodimeric domain of signal transducing histidine kinase"/>
    <property type="match status" value="1"/>
</dbReference>
<dbReference type="SUPFAM" id="SSF55874">
    <property type="entry name" value="ATPase domain of HSP90 chaperone/DNA topoisomerase II/histidine kinase"/>
    <property type="match status" value="1"/>
</dbReference>
<keyword evidence="3" id="KW-0597">Phosphoprotein</keyword>
<evidence type="ECO:0000259" key="9">
    <source>
        <dbReference type="PROSITE" id="PS50113"/>
    </source>
</evidence>
<dbReference type="GO" id="GO:0000155">
    <property type="term" value="F:phosphorelay sensor kinase activity"/>
    <property type="evidence" value="ECO:0007669"/>
    <property type="project" value="InterPro"/>
</dbReference>
<evidence type="ECO:0000259" key="7">
    <source>
        <dbReference type="PROSITE" id="PS50109"/>
    </source>
</evidence>
<evidence type="ECO:0000256" key="4">
    <source>
        <dbReference type="ARBA" id="ARBA00022679"/>
    </source>
</evidence>
<feature type="domain" description="Histidine kinase" evidence="7">
    <location>
        <begin position="685"/>
        <end position="889"/>
    </location>
</feature>
<evidence type="ECO:0000256" key="2">
    <source>
        <dbReference type="ARBA" id="ARBA00012438"/>
    </source>
</evidence>
<dbReference type="EC" id="2.7.13.3" evidence="2"/>
<gene>
    <name evidence="10" type="ORF">ASZ90_018962</name>
</gene>
<keyword evidence="6" id="KW-0175">Coiled coil</keyword>
<dbReference type="Gene3D" id="1.10.287.130">
    <property type="match status" value="1"/>
</dbReference>
<dbReference type="InterPro" id="IPR036097">
    <property type="entry name" value="HisK_dim/P_sf"/>
</dbReference>
<sequence length="900" mass="101861">MIYSAGISKQLLDIYKDRMAELKAEKDNEITLRKEAEEKHNSLLQIITNIYDSGTDIVFSIDGNGRLIFLNKNTEELLGKSKPELIGSSAVDLFSHYLGIKVYTEVMRAMRDNVTLLLEHYDPKSDKWLEINAYPAEDILAVFVRDITERKEAEEALKESKQLIDDIINFLPDATIVIDCRGTVIAWNRAAEEMTGIKSEDILGQGNYAYAVPFHNQRRPMLIDLVLKPEEQWEKEYQEIYRKGNVLIGEKSYSLAGNSGLYLRGTAAPLYDPIGNIIGAIECISDISDHRRTEEALRNSVEMYHRIVKTANEGIWMADADLKITFVNKRMAEMVGYTSEEIIGRSVYDFVYERKSNKIENSLRSNVIVKTHEVKMVHKSGMVFWVLSSLTPIFDNKGYFTGSLGLITDINNRKLTEEALRASEAMYRCIVETANEGICMVDQNNTIILVNKKMSQLLGYAIDEIIGHSLYKFMDQEWTIVAEKHNLLRRQGLVETYEFKYLRKNGDALWTLSSIAPVYDEDNHFSGSLAMITDITERKITEEALRTSEEMYRRIVETANEGIGMTDGLGTVFFVNHKLAEMLGYDVDEIINMSIYDLTFEEDKSLIDNLMQRRKQGVKEVGNIRYRRKDGSALWAIVSVQPIVDDSDKYLGSLGMVTDISENKRLEMEMAHLDQLNLVGEIAAGIGHEIRNPMTAVRGFLQILGEDEKYLQDKEHFNLMIEELDRANSIITEFLSLAKNRVLKREAGDLNDIVAAILPLIQAEAIVQDKHIDVNLKTIPDLLLDEREIRQLILNLVRNGLDAMQPGGILTINTFTRNNEVVLAIKDQGGGLDENIINKLGTPFLTTKENGTGLGLPVCYSIAARHNARITLRTSPSGTSFWVIFNLPPLVSGPTSRECC</sequence>
<feature type="coiled-coil region" evidence="6">
    <location>
        <begin position="12"/>
        <end position="39"/>
    </location>
</feature>
<dbReference type="SMART" id="SM00387">
    <property type="entry name" value="HATPase_c"/>
    <property type="match status" value="1"/>
</dbReference>
<keyword evidence="4" id="KW-0808">Transferase</keyword>
<dbReference type="InterPro" id="IPR000014">
    <property type="entry name" value="PAS"/>
</dbReference>
<dbReference type="InterPro" id="IPR000700">
    <property type="entry name" value="PAS-assoc_C"/>
</dbReference>
<feature type="domain" description="PAS" evidence="8">
    <location>
        <begin position="43"/>
        <end position="91"/>
    </location>
</feature>
<dbReference type="Gene3D" id="3.30.565.10">
    <property type="entry name" value="Histidine kinase-like ATPase, C-terminal domain"/>
    <property type="match status" value="1"/>
</dbReference>
<comment type="caution">
    <text evidence="10">The sequence shown here is derived from an EMBL/GenBank/DDBJ whole genome shotgun (WGS) entry which is preliminary data.</text>
</comment>
<dbReference type="EMBL" id="LNQE01001875">
    <property type="protein sequence ID" value="KUG03636.1"/>
    <property type="molecule type" value="Genomic_DNA"/>
</dbReference>
<dbReference type="InterPro" id="IPR003661">
    <property type="entry name" value="HisK_dim/P_dom"/>
</dbReference>
<dbReference type="PROSITE" id="PS50109">
    <property type="entry name" value="HIS_KIN"/>
    <property type="match status" value="1"/>
</dbReference>
<dbReference type="SMART" id="SM00086">
    <property type="entry name" value="PAC"/>
    <property type="match status" value="3"/>
</dbReference>
<dbReference type="SMART" id="SM00388">
    <property type="entry name" value="HisKA"/>
    <property type="match status" value="1"/>
</dbReference>
<dbReference type="InterPro" id="IPR005467">
    <property type="entry name" value="His_kinase_dom"/>
</dbReference>
<dbReference type="AlphaFoldDB" id="A0A0W8E4R8"/>
<dbReference type="SUPFAM" id="SSF55785">
    <property type="entry name" value="PYP-like sensor domain (PAS domain)"/>
    <property type="match status" value="5"/>
</dbReference>
<dbReference type="InterPro" id="IPR001610">
    <property type="entry name" value="PAC"/>
</dbReference>
<protein>
    <recommendedName>
        <fullName evidence="2">histidine kinase</fullName>
        <ecNumber evidence="2">2.7.13.3</ecNumber>
    </recommendedName>
</protein>
<dbReference type="Gene3D" id="3.30.450.20">
    <property type="entry name" value="PAS domain"/>
    <property type="match status" value="5"/>
</dbReference>
<feature type="domain" description="PAC" evidence="9">
    <location>
        <begin position="620"/>
        <end position="672"/>
    </location>
</feature>
<dbReference type="SMART" id="SM00091">
    <property type="entry name" value="PAS"/>
    <property type="match status" value="5"/>
</dbReference>
<dbReference type="NCBIfam" id="TIGR00229">
    <property type="entry name" value="sensory_box"/>
    <property type="match status" value="5"/>
</dbReference>
<accession>A0A0W8E4R8</accession>
<dbReference type="InterPro" id="IPR036890">
    <property type="entry name" value="HATPase_C_sf"/>
</dbReference>
<dbReference type="PANTHER" id="PTHR43304">
    <property type="entry name" value="PHYTOCHROME-LIKE PROTEIN CPH1"/>
    <property type="match status" value="1"/>
</dbReference>
<dbReference type="InterPro" id="IPR003594">
    <property type="entry name" value="HATPase_dom"/>
</dbReference>
<dbReference type="InterPro" id="IPR052162">
    <property type="entry name" value="Sensor_kinase/Photoreceptor"/>
</dbReference>
<evidence type="ECO:0000256" key="3">
    <source>
        <dbReference type="ARBA" id="ARBA00022553"/>
    </source>
</evidence>
<proteinExistence type="predicted"/>
<feature type="domain" description="PAS" evidence="8">
    <location>
        <begin position="160"/>
        <end position="205"/>
    </location>
</feature>
<feature type="domain" description="PAC" evidence="9">
    <location>
        <begin position="370"/>
        <end position="422"/>
    </location>
</feature>
<dbReference type="CDD" id="cd00130">
    <property type="entry name" value="PAS"/>
    <property type="match status" value="5"/>
</dbReference>
<feature type="domain" description="PAS" evidence="8">
    <location>
        <begin position="548"/>
        <end position="613"/>
    </location>
</feature>
<dbReference type="Pfam" id="PF00989">
    <property type="entry name" value="PAS"/>
    <property type="match status" value="2"/>
</dbReference>
<name>A0A0W8E4R8_9ZZZZ</name>
<feature type="domain" description="PAS" evidence="8">
    <location>
        <begin position="300"/>
        <end position="370"/>
    </location>
</feature>
<dbReference type="PANTHER" id="PTHR43304:SF1">
    <property type="entry name" value="PAC DOMAIN-CONTAINING PROTEIN"/>
    <property type="match status" value="1"/>
</dbReference>
<comment type="catalytic activity">
    <reaction evidence="1">
        <text>ATP + protein L-histidine = ADP + protein N-phospho-L-histidine.</text>
        <dbReference type="EC" id="2.7.13.3"/>
    </reaction>
</comment>
<dbReference type="InterPro" id="IPR013656">
    <property type="entry name" value="PAS_4"/>
</dbReference>
<dbReference type="Pfam" id="PF08448">
    <property type="entry name" value="PAS_4"/>
    <property type="match status" value="1"/>
</dbReference>
<evidence type="ECO:0000313" key="10">
    <source>
        <dbReference type="EMBL" id="KUG03636.1"/>
    </source>
</evidence>
<reference evidence="10" key="1">
    <citation type="journal article" date="2015" name="Proc. Natl. Acad. Sci. U.S.A.">
        <title>Networks of energetic and metabolic interactions define dynamics in microbial communities.</title>
        <authorList>
            <person name="Embree M."/>
            <person name="Liu J.K."/>
            <person name="Al-Bassam M.M."/>
            <person name="Zengler K."/>
        </authorList>
    </citation>
    <scope>NUCLEOTIDE SEQUENCE</scope>
</reference>
<evidence type="ECO:0000256" key="6">
    <source>
        <dbReference type="SAM" id="Coils"/>
    </source>
</evidence>
<organism evidence="10">
    <name type="scientific">hydrocarbon metagenome</name>
    <dbReference type="NCBI Taxonomy" id="938273"/>
    <lineage>
        <taxon>unclassified sequences</taxon>
        <taxon>metagenomes</taxon>
        <taxon>ecological metagenomes</taxon>
    </lineage>
</organism>
<dbReference type="InterPro" id="IPR035965">
    <property type="entry name" value="PAS-like_dom_sf"/>
</dbReference>
<feature type="domain" description="PAC" evidence="9">
    <location>
        <begin position="247"/>
        <end position="299"/>
    </location>
</feature>
<evidence type="ECO:0000256" key="1">
    <source>
        <dbReference type="ARBA" id="ARBA00000085"/>
    </source>
</evidence>